<name>A0A918Q4N4_9BACT</name>
<feature type="transmembrane region" description="Helical" evidence="1">
    <location>
        <begin position="61"/>
        <end position="90"/>
    </location>
</feature>
<comment type="caution">
    <text evidence="2">The sequence shown here is derived from an EMBL/GenBank/DDBJ whole genome shotgun (WGS) entry which is preliminary data.</text>
</comment>
<dbReference type="InterPro" id="IPR007165">
    <property type="entry name" value="Phage_holin_4_2"/>
</dbReference>
<evidence type="ECO:0008006" key="4">
    <source>
        <dbReference type="Google" id="ProtNLM"/>
    </source>
</evidence>
<protein>
    <recommendedName>
        <fullName evidence="4">Phage holin family protein</fullName>
    </recommendedName>
</protein>
<sequence length="122" mass="13206">MSAKTNSWGSILIQLIIAGLAVIITGYLLPGVHVEDFWVAVIIAAVLSLLNFTVKPILIFLTIPITVVTLGLFLLVINALIIMLAAAIIPGFVVDGFWWALLFSLILSIINALFGVSLFERD</sequence>
<reference evidence="2" key="1">
    <citation type="journal article" date="2014" name="Int. J. Syst. Evol. Microbiol.">
        <title>Complete genome sequence of Corynebacterium casei LMG S-19264T (=DSM 44701T), isolated from a smear-ripened cheese.</title>
        <authorList>
            <consortium name="US DOE Joint Genome Institute (JGI-PGF)"/>
            <person name="Walter F."/>
            <person name="Albersmeier A."/>
            <person name="Kalinowski J."/>
            <person name="Ruckert C."/>
        </authorList>
    </citation>
    <scope>NUCLEOTIDE SEQUENCE</scope>
    <source>
        <strain evidence="2">KCTC 12368</strain>
    </source>
</reference>
<accession>A0A918Q4N4</accession>
<keyword evidence="3" id="KW-1185">Reference proteome</keyword>
<evidence type="ECO:0000313" key="2">
    <source>
        <dbReference type="EMBL" id="GGZ31931.1"/>
    </source>
</evidence>
<dbReference type="PANTHER" id="PTHR37309">
    <property type="entry name" value="SLR0284 PROTEIN"/>
    <property type="match status" value="1"/>
</dbReference>
<evidence type="ECO:0000313" key="3">
    <source>
        <dbReference type="Proteomes" id="UP000619457"/>
    </source>
</evidence>
<dbReference type="Proteomes" id="UP000619457">
    <property type="component" value="Unassembled WGS sequence"/>
</dbReference>
<gene>
    <name evidence="2" type="ORF">GCM10007049_26630</name>
</gene>
<keyword evidence="1" id="KW-0812">Transmembrane</keyword>
<dbReference type="EMBL" id="BMWX01000004">
    <property type="protein sequence ID" value="GGZ31931.1"/>
    <property type="molecule type" value="Genomic_DNA"/>
</dbReference>
<feature type="transmembrane region" description="Helical" evidence="1">
    <location>
        <begin position="37"/>
        <end position="54"/>
    </location>
</feature>
<dbReference type="RefSeq" id="WP_018474886.1">
    <property type="nucleotide sequence ID" value="NZ_BMWX01000004.1"/>
</dbReference>
<keyword evidence="1" id="KW-1133">Transmembrane helix</keyword>
<proteinExistence type="predicted"/>
<evidence type="ECO:0000256" key="1">
    <source>
        <dbReference type="SAM" id="Phobius"/>
    </source>
</evidence>
<reference evidence="2" key="2">
    <citation type="submission" date="2020-09" db="EMBL/GenBank/DDBJ databases">
        <authorList>
            <person name="Sun Q."/>
            <person name="Kim S."/>
        </authorList>
    </citation>
    <scope>NUCLEOTIDE SEQUENCE</scope>
    <source>
        <strain evidence="2">KCTC 12368</strain>
    </source>
</reference>
<dbReference type="Pfam" id="PF04020">
    <property type="entry name" value="Phage_holin_4_2"/>
    <property type="match status" value="1"/>
</dbReference>
<dbReference type="PANTHER" id="PTHR37309:SF1">
    <property type="entry name" value="SLR0284 PROTEIN"/>
    <property type="match status" value="1"/>
</dbReference>
<organism evidence="2 3">
    <name type="scientific">Echinicola pacifica</name>
    <dbReference type="NCBI Taxonomy" id="346377"/>
    <lineage>
        <taxon>Bacteria</taxon>
        <taxon>Pseudomonadati</taxon>
        <taxon>Bacteroidota</taxon>
        <taxon>Cytophagia</taxon>
        <taxon>Cytophagales</taxon>
        <taxon>Cyclobacteriaceae</taxon>
        <taxon>Echinicola</taxon>
    </lineage>
</organism>
<feature type="transmembrane region" description="Helical" evidence="1">
    <location>
        <begin position="96"/>
        <end position="119"/>
    </location>
</feature>
<keyword evidence="1" id="KW-0472">Membrane</keyword>
<feature type="transmembrane region" description="Helical" evidence="1">
    <location>
        <begin position="12"/>
        <end position="31"/>
    </location>
</feature>
<dbReference type="AlphaFoldDB" id="A0A918Q4N4"/>